<sequence>MHLMSEQEDISEARGGEAIGNAFAPVAEKLNNVLPEEKELINYIKEKDSIVEMAQVALKEATSQVPVESSEIIKITVAHMMDTASKLFEKLPLSKKKREESDLVEFIGSKTFHMWANAVIAITSDKIELAEHAIIIFLTEEYGYTKLRNALENAEVIKKDPDLARFLDRAQLQQWAEIPLDLKKVFKLLKLGEEGDKILERPSRQKWVEFIGFRKQNENPYELLIKILKEQHGNQATLSADQMLANILRSAVENEKVSLETYGQFEDALLKTWTDEEKPSDDVYSLMQIENANLPLESPFLTTWIQYVRMQDPQLDIAQLLYFKLKDLYPRFDDWKRAVTRRWKEITYPIDWVIGC</sequence>
<accession>A0AAU9KS28</accession>
<proteinExistence type="predicted"/>
<evidence type="ECO:0000313" key="1">
    <source>
        <dbReference type="EMBL" id="CAH0476614.1"/>
    </source>
</evidence>
<dbReference type="Proteomes" id="UP001160483">
    <property type="component" value="Unassembled WGS sequence"/>
</dbReference>
<reference evidence="1" key="1">
    <citation type="submission" date="2021-11" db="EMBL/GenBank/DDBJ databases">
        <authorList>
            <person name="Islam A."/>
            <person name="Islam S."/>
            <person name="Flora M.S."/>
            <person name="Rahman M."/>
            <person name="Ziaur R.M."/>
            <person name="Epstein J.H."/>
            <person name="Hassan M."/>
            <person name="Klassen M."/>
            <person name="Woodard K."/>
            <person name="Webb A."/>
            <person name="Webby R.J."/>
            <person name="El Zowalaty M.E."/>
        </authorList>
    </citation>
    <scope>NUCLEOTIDE SEQUENCE</scope>
    <source>
        <strain evidence="1">Pbs3</strain>
    </source>
</reference>
<name>A0AAU9KS28_9STRA</name>
<dbReference type="AlphaFoldDB" id="A0AAU9KS28"/>
<dbReference type="EMBL" id="CAKKTJ010000157">
    <property type="protein sequence ID" value="CAH0476614.1"/>
    <property type="molecule type" value="Genomic_DNA"/>
</dbReference>
<evidence type="ECO:0000313" key="2">
    <source>
        <dbReference type="Proteomes" id="UP001160483"/>
    </source>
</evidence>
<comment type="caution">
    <text evidence="1">The sequence shown here is derived from an EMBL/GenBank/DDBJ whole genome shotgun (WGS) entry which is preliminary data.</text>
</comment>
<gene>
    <name evidence="1" type="ORF">PBS003_LOCUS3388</name>
</gene>
<protein>
    <submittedName>
        <fullName evidence="1">Uncharacterized protein</fullName>
    </submittedName>
</protein>
<organism evidence="1 2">
    <name type="scientific">Peronospora belbahrii</name>
    <dbReference type="NCBI Taxonomy" id="622444"/>
    <lineage>
        <taxon>Eukaryota</taxon>
        <taxon>Sar</taxon>
        <taxon>Stramenopiles</taxon>
        <taxon>Oomycota</taxon>
        <taxon>Peronosporomycetes</taxon>
        <taxon>Peronosporales</taxon>
        <taxon>Peronosporaceae</taxon>
        <taxon>Peronospora</taxon>
    </lineage>
</organism>